<dbReference type="Proteomes" id="UP000603352">
    <property type="component" value="Unassembled WGS sequence"/>
</dbReference>
<dbReference type="EMBL" id="BMDZ01000041">
    <property type="protein sequence ID" value="GGB49094.1"/>
    <property type="molecule type" value="Genomic_DNA"/>
</dbReference>
<evidence type="ECO:0000259" key="3">
    <source>
        <dbReference type="PROSITE" id="PS50893"/>
    </source>
</evidence>
<dbReference type="RefSeq" id="WP_188579782.1">
    <property type="nucleotide sequence ID" value="NZ_BMDZ01000041.1"/>
</dbReference>
<sequence>MSEAAALGLEHVTVHLGGRPVLHDLSLDLVPGEMLALVGPNGSGKTTALRVMASALEPAAGRVLLDGALLADRARRMRARDVAYLPQGFRSHWNLTVAELIRLGRERGAGWLPGGVAGGASVRGRPVPPPAALDLDRLLTRRLDDLSGGERARAALAWALAAPARLLLADEPTASLDIAHALAVMRLLASLRGAMTVVVVVHDLGLALAHADRVAVLDGGRLRAVGTPRAVLASGAADDAFGLSFRPVAAAVGTWPVAVAPEPAGAAVADGAERPKRG</sequence>
<reference evidence="5" key="1">
    <citation type="journal article" date="2019" name="Int. J. Syst. Evol. Microbiol.">
        <title>The Global Catalogue of Microorganisms (GCM) 10K type strain sequencing project: providing services to taxonomists for standard genome sequencing and annotation.</title>
        <authorList>
            <consortium name="The Broad Institute Genomics Platform"/>
            <consortium name="The Broad Institute Genome Sequencing Center for Infectious Disease"/>
            <person name="Wu L."/>
            <person name="Ma J."/>
        </authorList>
    </citation>
    <scope>NUCLEOTIDE SEQUENCE [LARGE SCALE GENOMIC DNA]</scope>
    <source>
        <strain evidence="5">CGMCC 1.10188</strain>
    </source>
</reference>
<dbReference type="Gene3D" id="3.40.50.300">
    <property type="entry name" value="P-loop containing nucleotide triphosphate hydrolases"/>
    <property type="match status" value="1"/>
</dbReference>
<dbReference type="Pfam" id="PF00005">
    <property type="entry name" value="ABC_tran"/>
    <property type="match status" value="1"/>
</dbReference>
<protein>
    <submittedName>
        <fullName evidence="4">ABC transporter</fullName>
    </submittedName>
</protein>
<keyword evidence="1" id="KW-0547">Nucleotide-binding</keyword>
<dbReference type="PANTHER" id="PTHR42794">
    <property type="entry name" value="HEMIN IMPORT ATP-BINDING PROTEIN HMUV"/>
    <property type="match status" value="1"/>
</dbReference>
<evidence type="ECO:0000313" key="4">
    <source>
        <dbReference type="EMBL" id="GGB49094.1"/>
    </source>
</evidence>
<feature type="domain" description="ABC transporter" evidence="3">
    <location>
        <begin position="7"/>
        <end position="244"/>
    </location>
</feature>
<accession>A0ABQ1IR35</accession>
<name>A0ABQ1IR35_9PROT</name>
<evidence type="ECO:0000256" key="2">
    <source>
        <dbReference type="ARBA" id="ARBA00022840"/>
    </source>
</evidence>
<dbReference type="InterPro" id="IPR003439">
    <property type="entry name" value="ABC_transporter-like_ATP-bd"/>
</dbReference>
<evidence type="ECO:0000313" key="5">
    <source>
        <dbReference type="Proteomes" id="UP000603352"/>
    </source>
</evidence>
<proteinExistence type="predicted"/>
<keyword evidence="2" id="KW-0067">ATP-binding</keyword>
<organism evidence="4 5">
    <name type="scientific">Tistrella bauzanensis</name>
    <dbReference type="NCBI Taxonomy" id="657419"/>
    <lineage>
        <taxon>Bacteria</taxon>
        <taxon>Pseudomonadati</taxon>
        <taxon>Pseudomonadota</taxon>
        <taxon>Alphaproteobacteria</taxon>
        <taxon>Geminicoccales</taxon>
        <taxon>Geminicoccaceae</taxon>
        <taxon>Tistrella</taxon>
    </lineage>
</organism>
<dbReference type="PANTHER" id="PTHR42794:SF2">
    <property type="entry name" value="ABC TRANSPORTER ATP-BINDING PROTEIN"/>
    <property type="match status" value="1"/>
</dbReference>
<evidence type="ECO:0000256" key="1">
    <source>
        <dbReference type="ARBA" id="ARBA00022741"/>
    </source>
</evidence>
<dbReference type="SUPFAM" id="SSF52540">
    <property type="entry name" value="P-loop containing nucleoside triphosphate hydrolases"/>
    <property type="match status" value="1"/>
</dbReference>
<dbReference type="SMART" id="SM00382">
    <property type="entry name" value="AAA"/>
    <property type="match status" value="1"/>
</dbReference>
<gene>
    <name evidence="4" type="ORF">GCM10011505_32710</name>
</gene>
<dbReference type="InterPro" id="IPR003593">
    <property type="entry name" value="AAA+_ATPase"/>
</dbReference>
<dbReference type="InterPro" id="IPR027417">
    <property type="entry name" value="P-loop_NTPase"/>
</dbReference>
<keyword evidence="5" id="KW-1185">Reference proteome</keyword>
<dbReference type="PROSITE" id="PS50893">
    <property type="entry name" value="ABC_TRANSPORTER_2"/>
    <property type="match status" value="1"/>
</dbReference>
<comment type="caution">
    <text evidence="4">The sequence shown here is derived from an EMBL/GenBank/DDBJ whole genome shotgun (WGS) entry which is preliminary data.</text>
</comment>